<evidence type="ECO:0000256" key="4">
    <source>
        <dbReference type="ARBA" id="ARBA00022756"/>
    </source>
</evidence>
<dbReference type="RefSeq" id="WP_119790611.1">
    <property type="nucleotide sequence ID" value="NZ_QYZD01000001.1"/>
</dbReference>
<name>A0A3A3GTL1_PANTH</name>
<organism evidence="7 8">
    <name type="scientific">Paenibacillus thiaminolyticus</name>
    <name type="common">Bacillus thiaminolyticus</name>
    <dbReference type="NCBI Taxonomy" id="49283"/>
    <lineage>
        <taxon>Bacteria</taxon>
        <taxon>Bacillati</taxon>
        <taxon>Bacillota</taxon>
        <taxon>Bacilli</taxon>
        <taxon>Bacillales</taxon>
        <taxon>Paenibacillaceae</taxon>
        <taxon>Paenibacillus</taxon>
    </lineage>
</organism>
<keyword evidence="1 5" id="KW-0489">Methyltransferase</keyword>
<dbReference type="InterPro" id="IPR011814">
    <property type="entry name" value="BioC"/>
</dbReference>
<comment type="similarity">
    <text evidence="5">Belongs to the methyltransferase superfamily.</text>
</comment>
<evidence type="ECO:0000313" key="8">
    <source>
        <dbReference type="Proteomes" id="UP000266177"/>
    </source>
</evidence>
<keyword evidence="2 5" id="KW-0808">Transferase</keyword>
<dbReference type="GO" id="GO:0032259">
    <property type="term" value="P:methylation"/>
    <property type="evidence" value="ECO:0007669"/>
    <property type="project" value="UniProtKB-KW"/>
</dbReference>
<dbReference type="Proteomes" id="UP000266177">
    <property type="component" value="Unassembled WGS sequence"/>
</dbReference>
<keyword evidence="3 5" id="KW-0949">S-adenosyl-L-methionine</keyword>
<dbReference type="InterPro" id="IPR041698">
    <property type="entry name" value="Methyltransf_25"/>
</dbReference>
<comment type="pathway">
    <text evidence="5">Cofactor biosynthesis; biotin biosynthesis.</text>
</comment>
<dbReference type="Pfam" id="PF13649">
    <property type="entry name" value="Methyltransf_25"/>
    <property type="match status" value="1"/>
</dbReference>
<dbReference type="SUPFAM" id="SSF53335">
    <property type="entry name" value="S-adenosyl-L-methionine-dependent methyltransferases"/>
    <property type="match status" value="1"/>
</dbReference>
<evidence type="ECO:0000256" key="2">
    <source>
        <dbReference type="ARBA" id="ARBA00022679"/>
    </source>
</evidence>
<evidence type="ECO:0000256" key="1">
    <source>
        <dbReference type="ARBA" id="ARBA00022603"/>
    </source>
</evidence>
<dbReference type="EC" id="2.1.1.197" evidence="5"/>
<comment type="function">
    <text evidence="5">Converts the free carboxyl group of a malonyl-thioester to its methyl ester by transfer of a methyl group from S-adenosyl-L-methionine (SAM). It allows to synthesize pimeloyl-ACP via the fatty acid synthetic pathway.</text>
</comment>
<comment type="catalytic activity">
    <reaction evidence="5">
        <text>malonyl-[ACP] + S-adenosyl-L-methionine = malonyl-[ACP] methyl ester + S-adenosyl-L-homocysteine</text>
        <dbReference type="Rhea" id="RHEA:17105"/>
        <dbReference type="Rhea" id="RHEA-COMP:9623"/>
        <dbReference type="Rhea" id="RHEA-COMP:9954"/>
        <dbReference type="ChEBI" id="CHEBI:57856"/>
        <dbReference type="ChEBI" id="CHEBI:59789"/>
        <dbReference type="ChEBI" id="CHEBI:78449"/>
        <dbReference type="ChEBI" id="CHEBI:78845"/>
        <dbReference type="EC" id="2.1.1.197"/>
    </reaction>
</comment>
<dbReference type="PANTHER" id="PTHR43861">
    <property type="entry name" value="TRANS-ACONITATE 2-METHYLTRANSFERASE-RELATED"/>
    <property type="match status" value="1"/>
</dbReference>
<evidence type="ECO:0000313" key="7">
    <source>
        <dbReference type="EMBL" id="RJG26936.1"/>
    </source>
</evidence>
<evidence type="ECO:0000256" key="5">
    <source>
        <dbReference type="HAMAP-Rule" id="MF_00835"/>
    </source>
</evidence>
<dbReference type="InterPro" id="IPR029063">
    <property type="entry name" value="SAM-dependent_MTases_sf"/>
</dbReference>
<dbReference type="GO" id="GO:0102130">
    <property type="term" value="F:malonyl-CoA methyltransferase activity"/>
    <property type="evidence" value="ECO:0007669"/>
    <property type="project" value="UniProtKB-EC"/>
</dbReference>
<sequence>MKRAQMLGAGPESDPVLAGAGAGAGIDKRLVAQRFGRHAAEYDGYAEVQQVMAAGLAERVRRHHQGPAARIADIGCGTGGLAVRLCPHYPAAELTLLDLAPAMLHQAERKLLRHGCPGGQVRAVAADAEAWAAAQPEGGFDLIVSSAAFQWFNAPAATLWRLVQLLRPGGLLAFATFLPGTLHELHAAFRQADAEQARAPRPRGQAYPSAADWHGWARDAAGPFLLWEEASCRYEYGSVLEMLSQVRRIGAGNALAAGASGASGMSPSLYRRMVQTYQERFGGPDGRIPATYTFVYALLRRERE</sequence>
<dbReference type="CDD" id="cd02440">
    <property type="entry name" value="AdoMet_MTases"/>
    <property type="match status" value="1"/>
</dbReference>
<accession>A0A3A3GTL1</accession>
<dbReference type="OrthoDB" id="9760689at2"/>
<feature type="domain" description="Methyltransferase" evidence="6">
    <location>
        <begin position="71"/>
        <end position="170"/>
    </location>
</feature>
<dbReference type="GO" id="GO:0009102">
    <property type="term" value="P:biotin biosynthetic process"/>
    <property type="evidence" value="ECO:0007669"/>
    <property type="project" value="UniProtKB-UniRule"/>
</dbReference>
<dbReference type="GO" id="GO:0010340">
    <property type="term" value="F:carboxyl-O-methyltransferase activity"/>
    <property type="evidence" value="ECO:0007669"/>
    <property type="project" value="UniProtKB-UniRule"/>
</dbReference>
<evidence type="ECO:0000256" key="3">
    <source>
        <dbReference type="ARBA" id="ARBA00022691"/>
    </source>
</evidence>
<dbReference type="EMBL" id="QYZD01000001">
    <property type="protein sequence ID" value="RJG26936.1"/>
    <property type="molecule type" value="Genomic_DNA"/>
</dbReference>
<reference evidence="7 8" key="1">
    <citation type="submission" date="2018-09" db="EMBL/GenBank/DDBJ databases">
        <title>Paenibacillus SK2017-BO5.</title>
        <authorList>
            <person name="Piskunova J.V."/>
            <person name="Dubiley S.A."/>
            <person name="Severinov K.V."/>
        </authorList>
    </citation>
    <scope>NUCLEOTIDE SEQUENCE [LARGE SCALE GENOMIC DNA]</scope>
    <source>
        <strain evidence="7 8">BO5</strain>
    </source>
</reference>
<dbReference type="Gene3D" id="3.40.50.150">
    <property type="entry name" value="Vaccinia Virus protein VP39"/>
    <property type="match status" value="1"/>
</dbReference>
<keyword evidence="4 5" id="KW-0093">Biotin biosynthesis</keyword>
<dbReference type="PANTHER" id="PTHR43861:SF1">
    <property type="entry name" value="TRANS-ACONITATE 2-METHYLTRANSFERASE"/>
    <property type="match status" value="1"/>
</dbReference>
<dbReference type="UniPathway" id="UPA00078"/>
<comment type="caution">
    <text evidence="7">The sequence shown here is derived from an EMBL/GenBank/DDBJ whole genome shotgun (WGS) entry which is preliminary data.</text>
</comment>
<protein>
    <recommendedName>
        <fullName evidence="5">Malonyl-[acyl-carrier protein] O-methyltransferase</fullName>
        <shortName evidence="5">Malonyl-ACP O-methyltransferase</shortName>
        <ecNumber evidence="5">2.1.1.197</ecNumber>
    </recommendedName>
    <alternativeName>
        <fullName evidence="5">Biotin synthesis protein BioC</fullName>
    </alternativeName>
</protein>
<dbReference type="HAMAP" id="MF_00835">
    <property type="entry name" value="BioC"/>
    <property type="match status" value="1"/>
</dbReference>
<dbReference type="AlphaFoldDB" id="A0A3A3GTL1"/>
<evidence type="ECO:0000259" key="6">
    <source>
        <dbReference type="Pfam" id="PF13649"/>
    </source>
</evidence>
<gene>
    <name evidence="5" type="primary">bioC</name>
    <name evidence="7" type="ORF">DQX05_02685</name>
</gene>
<proteinExistence type="inferred from homology"/>